<dbReference type="Proteomes" id="UP000799118">
    <property type="component" value="Unassembled WGS sequence"/>
</dbReference>
<keyword evidence="1" id="KW-1133">Transmembrane helix</keyword>
<evidence type="ECO:0000313" key="2">
    <source>
        <dbReference type="EMBL" id="KAE9384548.1"/>
    </source>
</evidence>
<keyword evidence="1" id="KW-0472">Membrane</keyword>
<proteinExistence type="predicted"/>
<dbReference type="EMBL" id="ML770124">
    <property type="protein sequence ID" value="KAE9384548.1"/>
    <property type="molecule type" value="Genomic_DNA"/>
</dbReference>
<evidence type="ECO:0000256" key="1">
    <source>
        <dbReference type="SAM" id="Phobius"/>
    </source>
</evidence>
<sequence length="76" mass="8618">MLWASLACSVLLPGNFSFWVRSLACISMGAYVLVLVAIPNAVRMYSYWCALRGTRSTRDSIQTTLSLLRFFEFFTP</sequence>
<keyword evidence="3" id="KW-1185">Reference proteome</keyword>
<evidence type="ECO:0000313" key="3">
    <source>
        <dbReference type="Proteomes" id="UP000799118"/>
    </source>
</evidence>
<dbReference type="AlphaFoldDB" id="A0A6A4GGC9"/>
<protein>
    <submittedName>
        <fullName evidence="2">Uncharacterized protein</fullName>
    </submittedName>
</protein>
<name>A0A6A4GGC9_9AGAR</name>
<reference evidence="2" key="1">
    <citation type="journal article" date="2019" name="Environ. Microbiol.">
        <title>Fungal ecological strategies reflected in gene transcription - a case study of two litter decomposers.</title>
        <authorList>
            <person name="Barbi F."/>
            <person name="Kohler A."/>
            <person name="Barry K."/>
            <person name="Baskaran P."/>
            <person name="Daum C."/>
            <person name="Fauchery L."/>
            <person name="Ihrmark K."/>
            <person name="Kuo A."/>
            <person name="LaButti K."/>
            <person name="Lipzen A."/>
            <person name="Morin E."/>
            <person name="Grigoriev I.V."/>
            <person name="Henrissat B."/>
            <person name="Lindahl B."/>
            <person name="Martin F."/>
        </authorList>
    </citation>
    <scope>NUCLEOTIDE SEQUENCE</scope>
    <source>
        <strain evidence="2">JB14</strain>
    </source>
</reference>
<accession>A0A6A4GGC9</accession>
<organism evidence="2 3">
    <name type="scientific">Gymnopus androsaceus JB14</name>
    <dbReference type="NCBI Taxonomy" id="1447944"/>
    <lineage>
        <taxon>Eukaryota</taxon>
        <taxon>Fungi</taxon>
        <taxon>Dikarya</taxon>
        <taxon>Basidiomycota</taxon>
        <taxon>Agaricomycotina</taxon>
        <taxon>Agaricomycetes</taxon>
        <taxon>Agaricomycetidae</taxon>
        <taxon>Agaricales</taxon>
        <taxon>Marasmiineae</taxon>
        <taxon>Omphalotaceae</taxon>
        <taxon>Gymnopus</taxon>
    </lineage>
</organism>
<feature type="transmembrane region" description="Helical" evidence="1">
    <location>
        <begin position="18"/>
        <end position="38"/>
    </location>
</feature>
<gene>
    <name evidence="2" type="ORF">BT96DRAFT_647960</name>
</gene>
<keyword evidence="1" id="KW-0812">Transmembrane</keyword>